<keyword evidence="3" id="KW-0732">Signal</keyword>
<dbReference type="CDD" id="cd00030">
    <property type="entry name" value="C2"/>
    <property type="match status" value="1"/>
</dbReference>
<dbReference type="Proteomes" id="UP000282087">
    <property type="component" value="Unassembled WGS sequence"/>
</dbReference>
<evidence type="ECO:0000259" key="4">
    <source>
        <dbReference type="PROSITE" id="PS50004"/>
    </source>
</evidence>
<dbReference type="InterPro" id="IPR002048">
    <property type="entry name" value="EF_hand_dom"/>
</dbReference>
<dbReference type="GO" id="GO:0006623">
    <property type="term" value="P:protein targeting to vacuole"/>
    <property type="evidence" value="ECO:0007669"/>
    <property type="project" value="TreeGrafter"/>
</dbReference>
<evidence type="ECO:0000256" key="2">
    <source>
        <dbReference type="ARBA" id="ARBA00022837"/>
    </source>
</evidence>
<evidence type="ECO:0000313" key="6">
    <source>
        <dbReference type="EMBL" id="RMX63752.1"/>
    </source>
</evidence>
<dbReference type="InterPro" id="IPR026847">
    <property type="entry name" value="VPS13"/>
</dbReference>
<dbReference type="PROSITE" id="PS50222">
    <property type="entry name" value="EF_HAND_2"/>
    <property type="match status" value="2"/>
</dbReference>
<dbReference type="SMART" id="SM00239">
    <property type="entry name" value="C2"/>
    <property type="match status" value="2"/>
</dbReference>
<sequence>MSGMMAMALLSVCVSLSLCVVPFLARITVFPLLTGLVHKFAAAYLTDSIQIEYSFGSFEVRGRRGTGAALEMLRGITISLFFVTLQNEFLKTLAFAKQGLAPVELKHVSIEKMVIYLATTWKVVIKVEGVTVDSQMIDPNVEGVFDLQDAVAMKVNEATNWITQLIEIRTKTDLREKQEKEQTARTLGVTSPKAFAFKDRVLQQIAAQVDVHVRNVRIAITGLTPGATAVDGHDGEAEEMDDEDADVATTSSIPEALKPTRVIFVMKSYDLLSDVLHDSAEEPFQLVLTSEEILVEHAMNIKGVNICAATVNDDDDKSMPEQREDLLKDKKGFRPGEMPLLSFQSIDLKLHVPPMPRLLGIVEDIAPIPVKNRVAQVELVSSSISNITVTRELTVGVLRDLFVPYMDHQVLVQSVRALAHDETVRKPISKEDETFYVDNYNQVDGNSSLSAQDKKERNDKLRALEAVMSLNKILELRSRSTGLAKYYRPDRDELSLADYIAIVQENAAKTSNVVFRALQITLRWDNMSIAFVERGHQISELVVVGFGVNARSFTIAEGDEKQKLDVDMVLGQTTFTVNVGSSALNPVSPTVKLMFADFSKVAAETDAMTPPQMLTANVSQFESGKQNVRAAVNNVKLVLSVNALERFLLYVDRLSTKATQVLSTARPPSIPVVHSESSPTPVQVAKSEMETVRKEVSMSPFSLLGGMLLNLNVNVNDCHVVLLPTYSYSKSLFTDINVETWQSNYVVDCRVDMPATLSIHLESSKVKEVMEFNVQSVSIGAQYVDGAKDVETILAPTSIAIQLVLEQDTTDSLICHQSVMMHMPDILVAGSDLSLSLLASCGEALGNLQTTTPDQAQLRLESRIKQEETRRQAEVDTVLDRLHRLFDEIDENENGRIELGELLLLLRRVKVGDTLLESELEYFVRELFKEIDRDGNGFLEFQELRAFLRDDLLSDEATEVSVSTSGNGSNALSGFLNLRGNEYHSFEVLNKLCETKITFSEQLAEWIKRPAFEGRFWELFESEARVKNRSVGDQDPLDLQKKLVRLLKNYDAANLIWDALVLPTIEDNCSDRDLYEWLLQPFTRCGGISEYQSASKIIAMKKREGIFSAAFEEAENLVSKLTQNTNLVKKELQLRTDVKLGNLRFVLTDADLPARFCRGNFVIKDVKMSMELTGKEIDEIGPVDWVSLATSSNADWTLLFGFKMSSSCHSEYANDMENIVEPWEVVAGLSSGAGENGFSVLIEAAKRFQINVTPSVLKTYRALMDALDGEAQQNGLQKHLDSYQLSLAAKKQKETDCLVQNFTGCKVFLKLNGSHETITIEAHNRAHIANGALKDGEATLDSLEIDQWGTSKNSVKLPSFGNVSVGVSTAEAASSTLFVTVFSRLENPRHQLIVLRSNTYFCNHSSECYEVKYLSLGNADRVAVESPVIKLRPNERISLPLSLLMGITEFYARPEGYEHWIVKTVLNNDVVTSTTAIKELDDHEAEKEAKMKQRRGGTIVFGQTEETCTKMIKRLTSNVIVRRWYLRSHFEWEVALLPPFVVRNSLPYAMEYRFVEYKSSSSRDMKTAFAKVDTLLRCETTPEPSDGVFSGMVESGHDTEVSGVSGGYPGYLSIRLVAQKQSTGKHVASAWSKPLLMMIHKGLEQFTTLQESVEVDIGLKFNIDRITLPSYPRLVRFSSPYWIVDNTSIAFDYASTESGAKRSSFKAVSVCAPFSYPIMTSLPHDRLSLKPLANLNRRPKTWEALGNMPDTAFKASAISEHAIKNAQWSEPINTTAINTMGEIVCGPSVFSLKMEGLYGLFEPGISLTLSPRYFVQNRLNQKLYIQSFASHDHDPQKVDDMFHKRSVNDVKQLHMALEDGQTTPLYHFGSLKKGESGVQSQRYVSFSFSEEWGTDTDKKNWSFAIPINTAGDVYLQVYSSVRQRHLICQASVQVVDMYVYVVLTDVSCAPPYRIENYTPFTVDYAQLGESSIFSRGQKQTAATIKPGAWHAFAWFNPLSKDRHVELRLSHVDAPKAQTKKYDIDYVGYLDPITMWVSRDGEKKHAVELTVQVVVDESTRVVKIAEKELELSLLVNQDLEEEDDLQHRRMLYVSSFDIAFEGFGFSLLDGFPQEVFFASVDVIKVQKAPSSLEWTFSVLHCQADNMLATAKFPVIMNPVNAGYSDKSVGKEPQPFLKLVLDADLEARLGTYKLLEFSLGDLAVKVDIDYFVNLVKLLEPYLVSDATMTHRSRRTLEKTLQRRAPPMPVMLVTNDGGIETDLVYFDVLRISSLSIDIEYSITRKDIVSSTGGGHSVVFGFLSQIVGLVGSNLSGSPTFNFSEIVIVRCLSTKQRLQNQLVANYVQQGIMQAYRLVGSADIIGNPIGLVEDLGSGVVEFLKITKGELTGGAQTRGEGVKVLGKTIVKSGASSVAKITGSLDKFVGEFSDDNKGDTSGGDDSSSSDNVGVKFAKDLGRGFTGIFTKPVEGAMKGGVTGLVQGTVQGIAGPGVVLLKGLTSTSHNLALGVRSTVVDRSPFGGRRRKPKLVQNGKLIAEFDETHYKPTLLNLEILGANGLDSDKSCDPLCVVRVDGVDVMKTAVIYNTVNPVWQEKTQLALTGKENEVQFVVKDSFGGTVAKTIGKCILSMAQLQDDFKPPEYSSDLAEWVHTQVKPGNTKKNMSHAIVEKDYPLVMLKKNSSKKASHAASLSGEKLQVFVTVVALRDMVVTSSTGSGMLGLGNVGSSTPNISPYISVHVGKKANRTNTTKMSFVKNEKKEQVGHASWGESFTFSLTAKELQRGGADSKLVVSLKDKSMIVDARLGSATLDIDARINAPATTEEVVLKDQFNKPIGYLTLKVEVSGSATSSRSLSFQSIESTEDMAIIPPDAVKAGTIRVSCVFE</sequence>
<protein>
    <submittedName>
        <fullName evidence="6">Uncharacterized protein</fullName>
    </submittedName>
</protein>
<gene>
    <name evidence="6" type="ORF">DD238_006696</name>
</gene>
<dbReference type="Gene3D" id="2.60.40.150">
    <property type="entry name" value="C2 domain"/>
    <property type="match status" value="2"/>
</dbReference>
<feature type="signal peptide" evidence="3">
    <location>
        <begin position="1"/>
        <end position="19"/>
    </location>
</feature>
<dbReference type="Pfam" id="PF00168">
    <property type="entry name" value="C2"/>
    <property type="match status" value="2"/>
</dbReference>
<evidence type="ECO:0000259" key="5">
    <source>
        <dbReference type="PROSITE" id="PS50222"/>
    </source>
</evidence>
<dbReference type="InterPro" id="IPR011992">
    <property type="entry name" value="EF-hand-dom_pair"/>
</dbReference>
<dbReference type="SUPFAM" id="SSF47473">
    <property type="entry name" value="EF-hand"/>
    <property type="match status" value="1"/>
</dbReference>
<feature type="domain" description="EF-hand" evidence="5">
    <location>
        <begin position="924"/>
        <end position="954"/>
    </location>
</feature>
<dbReference type="Pfam" id="PF13499">
    <property type="entry name" value="EF-hand_7"/>
    <property type="match status" value="1"/>
</dbReference>
<dbReference type="GO" id="GO:0005509">
    <property type="term" value="F:calcium ion binding"/>
    <property type="evidence" value="ECO:0007669"/>
    <property type="project" value="InterPro"/>
</dbReference>
<dbReference type="InterPro" id="IPR018247">
    <property type="entry name" value="EF_Hand_1_Ca_BS"/>
</dbReference>
<dbReference type="InterPro" id="IPR035892">
    <property type="entry name" value="C2_domain_sf"/>
</dbReference>
<dbReference type="PANTHER" id="PTHR16166:SF93">
    <property type="entry name" value="INTERMEMBRANE LIPID TRANSFER PROTEIN VPS13"/>
    <property type="match status" value="1"/>
</dbReference>
<dbReference type="SUPFAM" id="SSF49562">
    <property type="entry name" value="C2 domain (Calcium/lipid-binding domain, CaLB)"/>
    <property type="match status" value="2"/>
</dbReference>
<dbReference type="PANTHER" id="PTHR16166">
    <property type="entry name" value="VACUOLAR PROTEIN SORTING-ASSOCIATED PROTEIN VPS13"/>
    <property type="match status" value="1"/>
</dbReference>
<dbReference type="PROSITE" id="PS00018">
    <property type="entry name" value="EF_HAND_1"/>
    <property type="match status" value="2"/>
</dbReference>
<dbReference type="PROSITE" id="PS50004">
    <property type="entry name" value="C2"/>
    <property type="match status" value="2"/>
</dbReference>
<dbReference type="InterPro" id="IPR009543">
    <property type="entry name" value="VPS13_VAB"/>
</dbReference>
<dbReference type="Gene3D" id="1.10.238.10">
    <property type="entry name" value="EF-hand"/>
    <property type="match status" value="1"/>
</dbReference>
<feature type="domain" description="C2" evidence="4">
    <location>
        <begin position="2674"/>
        <end position="2819"/>
    </location>
</feature>
<feature type="chain" id="PRO_5018046200" evidence="3">
    <location>
        <begin position="20"/>
        <end position="2879"/>
    </location>
</feature>
<dbReference type="CDD" id="cd00051">
    <property type="entry name" value="EFh"/>
    <property type="match status" value="1"/>
</dbReference>
<keyword evidence="2" id="KW-0106">Calcium</keyword>
<proteinExistence type="inferred from homology"/>
<dbReference type="InterPro" id="IPR000008">
    <property type="entry name" value="C2_dom"/>
</dbReference>
<feature type="domain" description="C2" evidence="4">
    <location>
        <begin position="2526"/>
        <end position="2639"/>
    </location>
</feature>
<evidence type="ECO:0000256" key="3">
    <source>
        <dbReference type="SAM" id="SignalP"/>
    </source>
</evidence>
<evidence type="ECO:0000256" key="1">
    <source>
        <dbReference type="ARBA" id="ARBA00006545"/>
    </source>
</evidence>
<dbReference type="GO" id="GO:0045053">
    <property type="term" value="P:protein retention in Golgi apparatus"/>
    <property type="evidence" value="ECO:0007669"/>
    <property type="project" value="TreeGrafter"/>
</dbReference>
<comment type="caution">
    <text evidence="6">The sequence shown here is derived from an EMBL/GenBank/DDBJ whole genome shotgun (WGS) entry which is preliminary data.</text>
</comment>
<dbReference type="EMBL" id="QLLG01000367">
    <property type="protein sequence ID" value="RMX63752.1"/>
    <property type="molecule type" value="Genomic_DNA"/>
</dbReference>
<accession>A0A3M6VBT6</accession>
<feature type="domain" description="EF-hand" evidence="5">
    <location>
        <begin position="877"/>
        <end position="912"/>
    </location>
</feature>
<reference evidence="6 7" key="1">
    <citation type="submission" date="2018-06" db="EMBL/GenBank/DDBJ databases">
        <title>Comparative genomics of downy mildews reveals potential adaptations to biotrophy.</title>
        <authorList>
            <person name="Fletcher K."/>
            <person name="Klosterman S.J."/>
            <person name="Derevnina L."/>
            <person name="Martin F."/>
            <person name="Koike S."/>
            <person name="Reyes Chin-Wo S."/>
            <person name="Mou B."/>
            <person name="Michelmore R."/>
        </authorList>
    </citation>
    <scope>NUCLEOTIDE SEQUENCE [LARGE SCALE GENOMIC DNA]</scope>
    <source>
        <strain evidence="6 7">R14</strain>
    </source>
</reference>
<evidence type="ECO:0000313" key="7">
    <source>
        <dbReference type="Proteomes" id="UP000282087"/>
    </source>
</evidence>
<keyword evidence="7" id="KW-1185">Reference proteome</keyword>
<organism evidence="6 7">
    <name type="scientific">Peronospora effusa</name>
    <dbReference type="NCBI Taxonomy" id="542832"/>
    <lineage>
        <taxon>Eukaryota</taxon>
        <taxon>Sar</taxon>
        <taxon>Stramenopiles</taxon>
        <taxon>Oomycota</taxon>
        <taxon>Peronosporomycetes</taxon>
        <taxon>Peronosporales</taxon>
        <taxon>Peronosporaceae</taxon>
        <taxon>Peronospora</taxon>
    </lineage>
</organism>
<dbReference type="VEuPathDB" id="FungiDB:DD237_007391"/>
<dbReference type="SMART" id="SM00054">
    <property type="entry name" value="EFh"/>
    <property type="match status" value="2"/>
</dbReference>
<dbReference type="Pfam" id="PF25036">
    <property type="entry name" value="VPS13_VAB"/>
    <property type="match status" value="1"/>
</dbReference>
<name>A0A3M6VBT6_9STRA</name>
<comment type="similarity">
    <text evidence="1">Belongs to the VPS13 family.</text>
</comment>